<dbReference type="EMBL" id="ASPP01049922">
    <property type="protein sequence ID" value="ETN97370.1"/>
    <property type="molecule type" value="Genomic_DNA"/>
</dbReference>
<evidence type="ECO:0008006" key="5">
    <source>
        <dbReference type="Google" id="ProtNLM"/>
    </source>
</evidence>
<dbReference type="Proteomes" id="UP000023152">
    <property type="component" value="Unassembled WGS sequence"/>
</dbReference>
<dbReference type="Gene3D" id="1.10.601.10">
    <property type="entry name" value="RNA Polymerase Primary Sigma Factor"/>
    <property type="match status" value="1"/>
</dbReference>
<accession>X6L7M6</accession>
<keyword evidence="1" id="KW-0175">Coiled coil</keyword>
<feature type="region of interest" description="Disordered" evidence="2">
    <location>
        <begin position="43"/>
        <end position="65"/>
    </location>
</feature>
<evidence type="ECO:0000313" key="3">
    <source>
        <dbReference type="EMBL" id="ETN97370.1"/>
    </source>
</evidence>
<dbReference type="AlphaFoldDB" id="X6L7M6"/>
<proteinExistence type="predicted"/>
<organism evidence="3 4">
    <name type="scientific">Reticulomyxa filosa</name>
    <dbReference type="NCBI Taxonomy" id="46433"/>
    <lineage>
        <taxon>Eukaryota</taxon>
        <taxon>Sar</taxon>
        <taxon>Rhizaria</taxon>
        <taxon>Retaria</taxon>
        <taxon>Foraminifera</taxon>
        <taxon>Monothalamids</taxon>
        <taxon>Reticulomyxidae</taxon>
        <taxon>Reticulomyxa</taxon>
    </lineage>
</organism>
<feature type="compositionally biased region" description="Basic and acidic residues" evidence="2">
    <location>
        <begin position="43"/>
        <end position="59"/>
    </location>
</feature>
<feature type="non-terminal residue" evidence="3">
    <location>
        <position position="1"/>
    </location>
</feature>
<evidence type="ECO:0000313" key="4">
    <source>
        <dbReference type="Proteomes" id="UP000023152"/>
    </source>
</evidence>
<sequence>NTGDIIYNKVGIKWKADSTHLINLITEIKSKVEGFVEKNQSPKKETLSIKEDSPEEKQSNEAQVSTEKFPLGSSFVHASDKHIFPMSYPCTHYCYYFFLSDKLMKKQKFRWYKPSGSEQREIVFIEQRDPIVEGKETESSLIIKTMEGKYLYFPSETEEFMPMVRFHNSLFFFLIVVAVKIEPFFLINTKSTLLQTGKPKDLYLYHMKKMASEALVGSKAIVNTTKTVPSWIIFSKDVKAKKSVSVTRLCVENGVICAWTNDRQELPVEDLKVKKCVVLFGCVIVFKNIAPDYIHALINSVEQKKKRVSLIIETWLNDYPILADDKLAHEKIMDTAKRLADAEKTIAQHSAQFTDLMEKVSKIEQDDKKKISHLKEQNDKKKIRHLKEQNDHQMEQIETLKRENDKQIGKMFGLKEGHEQQIKKLQEEKQQLQTQVKRHEQSATENETHKDELHRYKHKIKQLESEFQVQETQLENTKTKLHEYVLLTEKNRSSLSSLHLEKDSAINELENCRQQFNEFKEYYSSFFLTIYNLYL</sequence>
<keyword evidence="4" id="KW-1185">Reference proteome</keyword>
<feature type="coiled-coil region" evidence="1">
    <location>
        <begin position="332"/>
        <end position="359"/>
    </location>
</feature>
<protein>
    <recommendedName>
        <fullName evidence="5">Viral A-type inclusion protein</fullName>
    </recommendedName>
</protein>
<evidence type="ECO:0000256" key="1">
    <source>
        <dbReference type="SAM" id="Coils"/>
    </source>
</evidence>
<feature type="coiled-coil region" evidence="1">
    <location>
        <begin position="383"/>
        <end position="515"/>
    </location>
</feature>
<comment type="caution">
    <text evidence="3">The sequence shown here is derived from an EMBL/GenBank/DDBJ whole genome shotgun (WGS) entry which is preliminary data.</text>
</comment>
<name>X6L7M6_RETFI</name>
<reference evidence="3 4" key="1">
    <citation type="journal article" date="2013" name="Curr. Biol.">
        <title>The Genome of the Foraminiferan Reticulomyxa filosa.</title>
        <authorList>
            <person name="Glockner G."/>
            <person name="Hulsmann N."/>
            <person name="Schleicher M."/>
            <person name="Noegel A.A."/>
            <person name="Eichinger L."/>
            <person name="Gallinger C."/>
            <person name="Pawlowski J."/>
            <person name="Sierra R."/>
            <person name="Euteneuer U."/>
            <person name="Pillet L."/>
            <person name="Moustafa A."/>
            <person name="Platzer M."/>
            <person name="Groth M."/>
            <person name="Szafranski K."/>
            <person name="Schliwa M."/>
        </authorList>
    </citation>
    <scope>NUCLEOTIDE SEQUENCE [LARGE SCALE GENOMIC DNA]</scope>
</reference>
<gene>
    <name evidence="3" type="ORF">RFI_40159</name>
</gene>
<evidence type="ECO:0000256" key="2">
    <source>
        <dbReference type="SAM" id="MobiDB-lite"/>
    </source>
</evidence>